<dbReference type="SUPFAM" id="SSF56719">
    <property type="entry name" value="Type II DNA topoisomerase"/>
    <property type="match status" value="1"/>
</dbReference>
<feature type="compositionally biased region" description="Low complexity" evidence="9">
    <location>
        <begin position="1"/>
        <end position="14"/>
    </location>
</feature>
<feature type="coiled-coil region" evidence="8">
    <location>
        <begin position="454"/>
        <end position="481"/>
    </location>
</feature>
<reference evidence="11 12" key="1">
    <citation type="submission" date="2017-11" db="EMBL/GenBank/DDBJ databases">
        <title>Genomic Encyclopedia of Archaeal and Bacterial Type Strains, Phase II (KMG-II): From Individual Species to Whole Genera.</title>
        <authorList>
            <person name="Goeker M."/>
        </authorList>
    </citation>
    <scope>NUCLEOTIDE SEQUENCE [LARGE SCALE GENOMIC DNA]</scope>
    <source>
        <strain evidence="11 12">DSM 22413</strain>
    </source>
</reference>
<evidence type="ECO:0000256" key="6">
    <source>
        <dbReference type="ARBA" id="ARBA00023235"/>
    </source>
</evidence>
<dbReference type="EC" id="5.6.2.2" evidence="3"/>
<dbReference type="RefSeq" id="WP_100350988.1">
    <property type="nucleotide sequence ID" value="NZ_PGTZ01000011.1"/>
</dbReference>
<dbReference type="Pfam" id="PF00521">
    <property type="entry name" value="DNA_topoisoIV"/>
    <property type="match status" value="1"/>
</dbReference>
<dbReference type="AlphaFoldDB" id="A0A2M8W457"/>
<dbReference type="GO" id="GO:0034335">
    <property type="term" value="F:DNA negative supercoiling activity"/>
    <property type="evidence" value="ECO:0007669"/>
    <property type="project" value="UniProtKB-ARBA"/>
</dbReference>
<keyword evidence="6 7" id="KW-0413">Isomerase</keyword>
<dbReference type="OrthoDB" id="9806486at2"/>
<evidence type="ECO:0000256" key="5">
    <source>
        <dbReference type="ARBA" id="ARBA00023125"/>
    </source>
</evidence>
<feature type="active site" description="O-(5'-phospho-DNA)-tyrosine intermediate" evidence="7">
    <location>
        <position position="139"/>
    </location>
</feature>
<keyword evidence="5 7" id="KW-0238">DNA-binding</keyword>
<name>A0A2M8W457_9MICO</name>
<evidence type="ECO:0000256" key="9">
    <source>
        <dbReference type="SAM" id="MobiDB-lite"/>
    </source>
</evidence>
<comment type="caution">
    <text evidence="11">The sequence shown here is derived from an EMBL/GenBank/DDBJ whole genome shotgun (WGS) entry which is preliminary data.</text>
</comment>
<dbReference type="SMART" id="SM00434">
    <property type="entry name" value="TOP4c"/>
    <property type="match status" value="1"/>
</dbReference>
<dbReference type="GO" id="GO:0006265">
    <property type="term" value="P:DNA topological change"/>
    <property type="evidence" value="ECO:0007669"/>
    <property type="project" value="UniProtKB-UniRule"/>
</dbReference>
<evidence type="ECO:0000313" key="12">
    <source>
        <dbReference type="Proteomes" id="UP000231586"/>
    </source>
</evidence>
<dbReference type="CDD" id="cd00187">
    <property type="entry name" value="TOP4c"/>
    <property type="match status" value="1"/>
</dbReference>
<accession>A0A2M8W457</accession>
<evidence type="ECO:0000256" key="8">
    <source>
        <dbReference type="SAM" id="Coils"/>
    </source>
</evidence>
<organism evidence="11 12">
    <name type="scientific">Luteimicrobium subarcticum</name>
    <dbReference type="NCBI Taxonomy" id="620910"/>
    <lineage>
        <taxon>Bacteria</taxon>
        <taxon>Bacillati</taxon>
        <taxon>Actinomycetota</taxon>
        <taxon>Actinomycetes</taxon>
        <taxon>Micrococcales</taxon>
        <taxon>Luteimicrobium</taxon>
    </lineage>
</organism>
<comment type="catalytic activity">
    <reaction evidence="1 7">
        <text>ATP-dependent breakage, passage and rejoining of double-stranded DNA.</text>
        <dbReference type="EC" id="5.6.2.2"/>
    </reaction>
</comment>
<dbReference type="Gene3D" id="2.120.10.90">
    <property type="entry name" value="DNA gyrase/topoisomerase IV, subunit A, C-terminal"/>
    <property type="match status" value="1"/>
</dbReference>
<evidence type="ECO:0000256" key="7">
    <source>
        <dbReference type="PROSITE-ProRule" id="PRU01384"/>
    </source>
</evidence>
<dbReference type="NCBIfam" id="NF004044">
    <property type="entry name" value="PRK05561.1"/>
    <property type="match status" value="1"/>
</dbReference>
<dbReference type="GO" id="GO:0003677">
    <property type="term" value="F:DNA binding"/>
    <property type="evidence" value="ECO:0007669"/>
    <property type="project" value="UniProtKB-UniRule"/>
</dbReference>
<dbReference type="Gene3D" id="1.10.268.10">
    <property type="entry name" value="Topoisomerase, domain 3"/>
    <property type="match status" value="1"/>
</dbReference>
<dbReference type="InterPro" id="IPR035516">
    <property type="entry name" value="Gyrase/topoIV_suA_C"/>
</dbReference>
<evidence type="ECO:0000256" key="2">
    <source>
        <dbReference type="ARBA" id="ARBA00008263"/>
    </source>
</evidence>
<dbReference type="Gene3D" id="3.90.199.10">
    <property type="entry name" value="Topoisomerase II, domain 5"/>
    <property type="match status" value="1"/>
</dbReference>
<dbReference type="InterPro" id="IPR013760">
    <property type="entry name" value="Topo_IIA-like_dom_sf"/>
</dbReference>
<dbReference type="Proteomes" id="UP000231586">
    <property type="component" value="Unassembled WGS sequence"/>
</dbReference>
<dbReference type="InterPro" id="IPR002205">
    <property type="entry name" value="Topo_IIA_dom_A"/>
</dbReference>
<evidence type="ECO:0000259" key="10">
    <source>
        <dbReference type="PROSITE" id="PS52040"/>
    </source>
</evidence>
<dbReference type="GO" id="GO:0005737">
    <property type="term" value="C:cytoplasm"/>
    <property type="evidence" value="ECO:0007669"/>
    <property type="project" value="TreeGrafter"/>
</dbReference>
<keyword evidence="12" id="KW-1185">Reference proteome</keyword>
<dbReference type="PANTHER" id="PTHR43493">
    <property type="entry name" value="DNA GYRASE/TOPOISOMERASE SUBUNIT A"/>
    <property type="match status" value="1"/>
</dbReference>
<dbReference type="FunFam" id="3.30.1360.40:FF:000002">
    <property type="entry name" value="DNA gyrase subunit A"/>
    <property type="match status" value="1"/>
</dbReference>
<evidence type="ECO:0000256" key="1">
    <source>
        <dbReference type="ARBA" id="ARBA00000185"/>
    </source>
</evidence>
<protein>
    <recommendedName>
        <fullName evidence="3">DNA topoisomerase (ATP-hydrolyzing)</fullName>
        <ecNumber evidence="3">5.6.2.2</ecNumber>
    </recommendedName>
</protein>
<dbReference type="GO" id="GO:0005524">
    <property type="term" value="F:ATP binding"/>
    <property type="evidence" value="ECO:0007669"/>
    <property type="project" value="InterPro"/>
</dbReference>
<dbReference type="InterPro" id="IPR013757">
    <property type="entry name" value="Topo_IIA_A_a_sf"/>
</dbReference>
<sequence>MPRSSSRSSGPGSSAPFDPSDVDEKIVDIDVSAEMEGSFLEYAYSVIYARALPDARDGLKPVQRRILFQMSDMGLRPDRPYVKSARVVGDVMGKLHPHGDTAIYDALVRLAQDFSLRLPLVDGHGNFGSLDDGPAAPRYTEARMASAATAMTQGLDEDEVDFVPNYDNKLTQPEVLPSALPNLLVNGASGIAVGMATNMAPHNLVEVVAAAQHLLKHPDADLDALMRFVPGPDLPTGGKIVGLDGVRDAYRTGRGTFRTRATAKVESITPRRRGIVVTELPYLVGPEKVIEKIKEGVQNKKLQGITSVQDLTDRQHGLRLVIEIKTGFNPDAVLEHLYKYTPLEDSFGINNVALVEGQPRTLGLRELLRVWVDHRVDVTRRRSQYRLAKRKDRLHLVEGLLLAIVDIDEIIEIIRSSDDAQAAKTRLMGVFDLSDAQATYILDLQLRRLTKFSRLELEKEQDELKREIDELEAILDDEQRLRTLVSDEMGAVARTFGTPRRTILLDSAGTGVSGATSVATATAGPKGRGVPTLSLQVEDTPCWVLLSATGLLARSSDETAPARSGARHAHDVLRSAVATTARADVGAVTNRGRVVRLSVLELPGLPPTQGPPSLAGGVPVSEVVDLAPGERVLALVSLAPDAPTLALGTAQGVVKRVTSGEAPAKDAFDVVTLKDGDEVVGAAPCADDDEIVFVASDASLLHFGASSVRPQGRAGGGIAGIKLAAGERALFFGVVPARLRDGDASEEGLAGAVVVTVAGSSSALPGTEAGSAKVTPFELYPGKGRATGGVRAQRFLRGEDTLHLAWVGAAPPRATGSGGQALDLPASDVRRDGSGQALAAPVAAIG</sequence>
<keyword evidence="8" id="KW-0175">Coiled coil</keyword>
<dbReference type="PROSITE" id="PS52040">
    <property type="entry name" value="TOPO_IIA"/>
    <property type="match status" value="1"/>
</dbReference>
<dbReference type="Gene3D" id="3.30.1360.40">
    <property type="match status" value="1"/>
</dbReference>
<dbReference type="InterPro" id="IPR006691">
    <property type="entry name" value="GyrA/parC_rep"/>
</dbReference>
<feature type="domain" description="Topo IIA-type catalytic" evidence="10">
    <location>
        <begin position="52"/>
        <end position="517"/>
    </location>
</feature>
<gene>
    <name evidence="11" type="ORF">CLV34_2906</name>
</gene>
<evidence type="ECO:0000313" key="11">
    <source>
        <dbReference type="EMBL" id="PJI85716.1"/>
    </source>
</evidence>
<dbReference type="InterPro" id="IPR013758">
    <property type="entry name" value="Topo_IIA_A/C_ab"/>
</dbReference>
<evidence type="ECO:0000256" key="4">
    <source>
        <dbReference type="ARBA" id="ARBA00023029"/>
    </source>
</evidence>
<comment type="similarity">
    <text evidence="2">Belongs to the type II topoisomerase GyrA/ParC subunit family.</text>
</comment>
<dbReference type="EMBL" id="PGTZ01000011">
    <property type="protein sequence ID" value="PJI85716.1"/>
    <property type="molecule type" value="Genomic_DNA"/>
</dbReference>
<evidence type="ECO:0000256" key="3">
    <source>
        <dbReference type="ARBA" id="ARBA00012895"/>
    </source>
</evidence>
<dbReference type="InterPro" id="IPR050220">
    <property type="entry name" value="Type_II_DNA_Topoisomerases"/>
</dbReference>
<feature type="region of interest" description="Disordered" evidence="9">
    <location>
        <begin position="1"/>
        <end position="21"/>
    </location>
</feature>
<dbReference type="SUPFAM" id="SSF101904">
    <property type="entry name" value="GyrA/ParC C-terminal domain-like"/>
    <property type="match status" value="1"/>
</dbReference>
<dbReference type="GO" id="GO:0009330">
    <property type="term" value="C:DNA topoisomerase type II (double strand cut, ATP-hydrolyzing) complex"/>
    <property type="evidence" value="ECO:0007669"/>
    <property type="project" value="TreeGrafter"/>
</dbReference>
<proteinExistence type="inferred from homology"/>
<keyword evidence="4 7" id="KW-0799">Topoisomerase</keyword>
<dbReference type="Pfam" id="PF03989">
    <property type="entry name" value="DNA_gyraseA_C"/>
    <property type="match status" value="3"/>
</dbReference>
<dbReference type="FunFam" id="1.10.268.10:FF:000001">
    <property type="entry name" value="DNA gyrase subunit A"/>
    <property type="match status" value="1"/>
</dbReference>
<dbReference type="PANTHER" id="PTHR43493:SF5">
    <property type="entry name" value="DNA GYRASE SUBUNIT A, CHLOROPLASTIC_MITOCHONDRIAL"/>
    <property type="match status" value="1"/>
</dbReference>